<gene>
    <name evidence="2" type="ORF">E2C01_045138</name>
</gene>
<organism evidence="2 3">
    <name type="scientific">Portunus trituberculatus</name>
    <name type="common">Swimming crab</name>
    <name type="synonym">Neptunus trituberculatus</name>
    <dbReference type="NCBI Taxonomy" id="210409"/>
    <lineage>
        <taxon>Eukaryota</taxon>
        <taxon>Metazoa</taxon>
        <taxon>Ecdysozoa</taxon>
        <taxon>Arthropoda</taxon>
        <taxon>Crustacea</taxon>
        <taxon>Multicrustacea</taxon>
        <taxon>Malacostraca</taxon>
        <taxon>Eumalacostraca</taxon>
        <taxon>Eucarida</taxon>
        <taxon>Decapoda</taxon>
        <taxon>Pleocyemata</taxon>
        <taxon>Brachyura</taxon>
        <taxon>Eubrachyura</taxon>
        <taxon>Portunoidea</taxon>
        <taxon>Portunidae</taxon>
        <taxon>Portuninae</taxon>
        <taxon>Portunus</taxon>
    </lineage>
</organism>
<dbReference type="AlphaFoldDB" id="A0A5B7G201"/>
<evidence type="ECO:0000256" key="1">
    <source>
        <dbReference type="SAM" id="MobiDB-lite"/>
    </source>
</evidence>
<feature type="region of interest" description="Disordered" evidence="1">
    <location>
        <begin position="1"/>
        <end position="25"/>
    </location>
</feature>
<comment type="caution">
    <text evidence="2">The sequence shown here is derived from an EMBL/GenBank/DDBJ whole genome shotgun (WGS) entry which is preliminary data.</text>
</comment>
<feature type="region of interest" description="Disordered" evidence="1">
    <location>
        <begin position="117"/>
        <end position="150"/>
    </location>
</feature>
<name>A0A5B7G201_PORTR</name>
<feature type="region of interest" description="Disordered" evidence="1">
    <location>
        <begin position="37"/>
        <end position="77"/>
    </location>
</feature>
<feature type="compositionally biased region" description="Pro residues" evidence="1">
    <location>
        <begin position="45"/>
        <end position="59"/>
    </location>
</feature>
<dbReference type="EMBL" id="VSRR010010080">
    <property type="protein sequence ID" value="MPC51293.1"/>
    <property type="molecule type" value="Genomic_DNA"/>
</dbReference>
<sequence length="150" mass="15796">MPTGNGCRAGGPLDASGSHTLGSRCGWRPGGRTLYGVGRGGQCPLPEPHSPLPQNPPGNGPRSKCLSRREGGDGWQETTLGAVAEMMVQGSQMKWEWADGAPAAGLRQSPLWAAEELAASRGARRRPKAAKGRAQPRLADGWAARRPSHQ</sequence>
<dbReference type="Proteomes" id="UP000324222">
    <property type="component" value="Unassembled WGS sequence"/>
</dbReference>
<proteinExistence type="predicted"/>
<evidence type="ECO:0000313" key="3">
    <source>
        <dbReference type="Proteomes" id="UP000324222"/>
    </source>
</evidence>
<feature type="compositionally biased region" description="Basic residues" evidence="1">
    <location>
        <begin position="122"/>
        <end position="131"/>
    </location>
</feature>
<reference evidence="2 3" key="1">
    <citation type="submission" date="2019-05" db="EMBL/GenBank/DDBJ databases">
        <title>Another draft genome of Portunus trituberculatus and its Hox gene families provides insights of decapod evolution.</title>
        <authorList>
            <person name="Jeong J.-H."/>
            <person name="Song I."/>
            <person name="Kim S."/>
            <person name="Choi T."/>
            <person name="Kim D."/>
            <person name="Ryu S."/>
            <person name="Kim W."/>
        </authorList>
    </citation>
    <scope>NUCLEOTIDE SEQUENCE [LARGE SCALE GENOMIC DNA]</scope>
    <source>
        <tissue evidence="2">Muscle</tissue>
    </source>
</reference>
<keyword evidence="3" id="KW-1185">Reference proteome</keyword>
<evidence type="ECO:0000313" key="2">
    <source>
        <dbReference type="EMBL" id="MPC51293.1"/>
    </source>
</evidence>
<protein>
    <submittedName>
        <fullName evidence="2">Uncharacterized protein</fullName>
    </submittedName>
</protein>
<accession>A0A5B7G201</accession>